<dbReference type="GO" id="GO:0007166">
    <property type="term" value="P:cell surface receptor signaling pathway"/>
    <property type="evidence" value="ECO:0007669"/>
    <property type="project" value="TreeGrafter"/>
</dbReference>
<evidence type="ECO:0000313" key="7">
    <source>
        <dbReference type="Ensembl" id="ENSOMYP00000021302.2"/>
    </source>
</evidence>
<dbReference type="SUPFAM" id="SSF47266">
    <property type="entry name" value="4-helical cytokines"/>
    <property type="match status" value="1"/>
</dbReference>
<dbReference type="GO" id="GO:0005125">
    <property type="term" value="F:cytokine activity"/>
    <property type="evidence" value="ECO:0007669"/>
    <property type="project" value="UniProtKB-KW"/>
</dbReference>
<dbReference type="OrthoDB" id="9446539at2759"/>
<comment type="subcellular location">
    <subcellularLocation>
        <location evidence="1">Secreted</location>
    </subcellularLocation>
</comment>
<keyword evidence="3" id="KW-0202">Cytokine</keyword>
<dbReference type="AlphaFoldDB" id="A0A0P0ZGF5"/>
<dbReference type="PANTHER" id="PTHR21353:SF9">
    <property type="match status" value="1"/>
</dbReference>
<keyword evidence="4" id="KW-0964">Secreted</keyword>
<dbReference type="Gene3D" id="1.20.1250.10">
    <property type="match status" value="1"/>
</dbReference>
<evidence type="ECO:0000256" key="1">
    <source>
        <dbReference type="ARBA" id="ARBA00004613"/>
    </source>
</evidence>
<reference evidence="7 8" key="2">
    <citation type="submission" date="2020-07" db="EMBL/GenBank/DDBJ databases">
        <title>A long reads based de novo assembly of the rainbow trout Arlee double haploid line genome.</title>
        <authorList>
            <person name="Gao G."/>
            <person name="Palti Y."/>
        </authorList>
    </citation>
    <scope>NUCLEOTIDE SEQUENCE [LARGE SCALE GENOMIC DNA]</scope>
</reference>
<dbReference type="InterPro" id="IPR010681">
    <property type="entry name" value="PRF/CT"/>
</dbReference>
<dbReference type="EMBL" id="HG794529">
    <property type="protein sequence ID" value="CDK69050.1"/>
    <property type="molecule type" value="mRNA"/>
</dbReference>
<reference evidence="7" key="3">
    <citation type="submission" date="2025-05" db="UniProtKB">
        <authorList>
            <consortium name="Ensembl"/>
        </authorList>
    </citation>
    <scope>IDENTIFICATION</scope>
</reference>
<evidence type="ECO:0000313" key="6">
    <source>
        <dbReference type="EMBL" id="CDK69050.1"/>
    </source>
</evidence>
<evidence type="ECO:0000313" key="8">
    <source>
        <dbReference type="Proteomes" id="UP000694395"/>
    </source>
</evidence>
<dbReference type="PANTHER" id="PTHR21353">
    <property type="match status" value="1"/>
</dbReference>
<keyword evidence="8" id="KW-1185">Reference proteome</keyword>
<evidence type="ECO:0000256" key="5">
    <source>
        <dbReference type="SAM" id="MobiDB-lite"/>
    </source>
</evidence>
<evidence type="ECO:0000256" key="3">
    <source>
        <dbReference type="ARBA" id="ARBA00022514"/>
    </source>
</evidence>
<accession>A0A8C7VGL6</accession>
<dbReference type="Ensembl" id="ENSOMYT00000023382.2">
    <property type="protein sequence ID" value="ENSOMYP00000021302.2"/>
    <property type="gene ID" value="ENSOMYG00000010247.2"/>
</dbReference>
<name>A0A0P0ZGF5_ONCMY</name>
<dbReference type="GeneTree" id="ENSGT01030000234981"/>
<sequence precursor="true">MIVQFSIYSSSPCLFQMAVWWCVLFPLFFLTLSCVYPCGASTPGLLQAYSYSLKSTRCTHARVQQLLMRYKEELLDDKQFEDRDLELQTIPSLSTDFYHWLQMKDWERLSAASQALHTFWAHLDMKRKEMEVDKVEQRAAHWMGTRGKAKTTIPQGIHRIQTDLRDLMTKVNFQLRCVNSSRVSPTSPPALTHPVSPSPSHQAPSKSLWTSRLEGYIILRDLERYLTKLARDFILLKTKHSGPPSAQPNGR</sequence>
<evidence type="ECO:0000256" key="2">
    <source>
        <dbReference type="ARBA" id="ARBA00007432"/>
    </source>
</evidence>
<dbReference type="GO" id="GO:0005615">
    <property type="term" value="C:extracellular space"/>
    <property type="evidence" value="ECO:0007669"/>
    <property type="project" value="UniProtKB-KW"/>
</dbReference>
<comment type="similarity">
    <text evidence="2">Belongs to the IL-6 superfamily.</text>
</comment>
<reference evidence="6" key="1">
    <citation type="submission" date="2013-11" db="EMBL/GenBank/DDBJ databases">
        <title>Molecular and functional characterisation of immune genes in salmonids.</title>
        <authorList>
            <person name="Wang T."/>
            <person name="Secombes C.J."/>
        </authorList>
    </citation>
    <scope>NUCLEOTIDE SEQUENCE</scope>
    <source>
        <tissue evidence="6">Head kidney</tissue>
    </source>
</reference>
<protein>
    <submittedName>
        <fullName evidence="6">Interleukin-27alpha-2</fullName>
    </submittedName>
</protein>
<proteinExistence type="evidence at transcript level"/>
<evidence type="ECO:0000256" key="4">
    <source>
        <dbReference type="ARBA" id="ARBA00022525"/>
    </source>
</evidence>
<organism evidence="6">
    <name type="scientific">Oncorhynchus mykiss</name>
    <name type="common">Rainbow trout</name>
    <name type="synonym">Salmo gairdneri</name>
    <dbReference type="NCBI Taxonomy" id="8022"/>
    <lineage>
        <taxon>Eukaryota</taxon>
        <taxon>Metazoa</taxon>
        <taxon>Chordata</taxon>
        <taxon>Craniata</taxon>
        <taxon>Vertebrata</taxon>
        <taxon>Euteleostomi</taxon>
        <taxon>Actinopterygii</taxon>
        <taxon>Neopterygii</taxon>
        <taxon>Teleostei</taxon>
        <taxon>Protacanthopterygii</taxon>
        <taxon>Salmoniformes</taxon>
        <taxon>Salmonidae</taxon>
        <taxon>Salmoninae</taxon>
        <taxon>Oncorhynchus</taxon>
    </lineage>
</organism>
<gene>
    <name evidence="6" type="primary">il27a2</name>
    <name evidence="7" type="synonym">LOC110537349</name>
</gene>
<feature type="region of interest" description="Disordered" evidence="5">
    <location>
        <begin position="180"/>
        <end position="206"/>
    </location>
</feature>
<dbReference type="InterPro" id="IPR009079">
    <property type="entry name" value="4_helix_cytokine-like_core"/>
</dbReference>
<accession>A0A0P0ZGF5</accession>
<dbReference type="Proteomes" id="UP000694395">
    <property type="component" value="Chromosome 12"/>
</dbReference>